<evidence type="ECO:0000313" key="2">
    <source>
        <dbReference type="Proteomes" id="UP000663193"/>
    </source>
</evidence>
<reference evidence="2" key="1">
    <citation type="journal article" date="2021" name="BMC Genomics">
        <title>Chromosome-level genome assembly and manually-curated proteome of model necrotroph Parastagonospora nodorum Sn15 reveals a genome-wide trove of candidate effector homologs, and redundancy of virulence-related functions within an accessory chromosome.</title>
        <authorList>
            <person name="Bertazzoni S."/>
            <person name="Jones D.A.B."/>
            <person name="Phan H.T."/>
            <person name="Tan K.-C."/>
            <person name="Hane J.K."/>
        </authorList>
    </citation>
    <scope>NUCLEOTIDE SEQUENCE [LARGE SCALE GENOMIC DNA]</scope>
    <source>
        <strain evidence="2">SN15 / ATCC MYA-4574 / FGSC 10173)</strain>
    </source>
</reference>
<evidence type="ECO:0000313" key="1">
    <source>
        <dbReference type="EMBL" id="QRC98537.1"/>
    </source>
</evidence>
<keyword evidence="2" id="KW-1185">Reference proteome</keyword>
<accession>A0A7U2F4I3</accession>
<name>A0A7U2F4I3_PHANO</name>
<dbReference type="Proteomes" id="UP000663193">
    <property type="component" value="Chromosome 8"/>
</dbReference>
<sequence>MKRIRLRVMQDLTPFATMPSHYNLEHLVKLLPNIESVTIETPEAYFFPGPYTLPSLEQGCTDENKQWLWSWANRGSSRTVQVGFKIVFQMFYPRFSAEFC</sequence>
<proteinExistence type="predicted"/>
<protein>
    <submittedName>
        <fullName evidence="1">Uncharacterized protein</fullName>
    </submittedName>
</protein>
<dbReference type="AlphaFoldDB" id="A0A7U2F4I3"/>
<dbReference type="VEuPathDB" id="FungiDB:JI435_412230"/>
<organism evidence="1 2">
    <name type="scientific">Phaeosphaeria nodorum (strain SN15 / ATCC MYA-4574 / FGSC 10173)</name>
    <name type="common">Glume blotch fungus</name>
    <name type="synonym">Parastagonospora nodorum</name>
    <dbReference type="NCBI Taxonomy" id="321614"/>
    <lineage>
        <taxon>Eukaryota</taxon>
        <taxon>Fungi</taxon>
        <taxon>Dikarya</taxon>
        <taxon>Ascomycota</taxon>
        <taxon>Pezizomycotina</taxon>
        <taxon>Dothideomycetes</taxon>
        <taxon>Pleosporomycetidae</taxon>
        <taxon>Pleosporales</taxon>
        <taxon>Pleosporineae</taxon>
        <taxon>Phaeosphaeriaceae</taxon>
        <taxon>Parastagonospora</taxon>
    </lineage>
</organism>
<dbReference type="EMBL" id="CP069030">
    <property type="protein sequence ID" value="QRC98537.1"/>
    <property type="molecule type" value="Genomic_DNA"/>
</dbReference>
<gene>
    <name evidence="1" type="ORF">JI435_412230</name>
</gene>